<dbReference type="Pfam" id="PF13365">
    <property type="entry name" value="Trypsin_2"/>
    <property type="match status" value="1"/>
</dbReference>
<keyword evidence="3" id="KW-0378">Hydrolase</keyword>
<organism evidence="5 6">
    <name type="scientific">Durusdinium trenchii</name>
    <dbReference type="NCBI Taxonomy" id="1381693"/>
    <lineage>
        <taxon>Eukaryota</taxon>
        <taxon>Sar</taxon>
        <taxon>Alveolata</taxon>
        <taxon>Dinophyceae</taxon>
        <taxon>Suessiales</taxon>
        <taxon>Symbiodiniaceae</taxon>
        <taxon>Durusdinium</taxon>
    </lineage>
</organism>
<dbReference type="SUPFAM" id="SSF50494">
    <property type="entry name" value="Trypsin-like serine proteases"/>
    <property type="match status" value="1"/>
</dbReference>
<evidence type="ECO:0000256" key="2">
    <source>
        <dbReference type="ARBA" id="ARBA00022670"/>
    </source>
</evidence>
<evidence type="ECO:0000256" key="3">
    <source>
        <dbReference type="ARBA" id="ARBA00022801"/>
    </source>
</evidence>
<comment type="similarity">
    <text evidence="1">Belongs to the peptidase S1C family.</text>
</comment>
<sequence length="253" mass="26438">MHVVTNYHVVREIGPQDLQVVFLDGGKDDDLPKREVLKGEVVGTDPFTDTAVIRVFSSGKRLVPMHPLPLGESAALEVGQSVYAIGNPFGLDHSMSKGIISGKSRTLDIGERPIQGCIQTDASINPGNSGGPLLDAAGRVIGVNTAILTASGTSAGVGLAIPVDTVKRNVELILKQGFVSRGFLGITFAPDGISDALQIPGIIVFSVVSNSPAEKAGVRPMLNGTIGDVITTLDEKPVRAGADIFKLLDKRAP</sequence>
<dbReference type="InterPro" id="IPR001940">
    <property type="entry name" value="Peptidase_S1C"/>
</dbReference>
<name>A0ABP0MV26_9DINO</name>
<dbReference type="EMBL" id="CAXAMN010019646">
    <property type="protein sequence ID" value="CAK9054697.1"/>
    <property type="molecule type" value="Genomic_DNA"/>
</dbReference>
<dbReference type="PRINTS" id="PR00834">
    <property type="entry name" value="PROTEASES2C"/>
</dbReference>
<evidence type="ECO:0000313" key="6">
    <source>
        <dbReference type="Proteomes" id="UP001642484"/>
    </source>
</evidence>
<gene>
    <name evidence="5" type="ORF">CCMP2556_LOCUS27328</name>
</gene>
<dbReference type="InterPro" id="IPR001478">
    <property type="entry name" value="PDZ"/>
</dbReference>
<comment type="caution">
    <text evidence="5">The sequence shown here is derived from an EMBL/GenBank/DDBJ whole genome shotgun (WGS) entry which is preliminary data.</text>
</comment>
<dbReference type="Proteomes" id="UP001642484">
    <property type="component" value="Unassembled WGS sequence"/>
</dbReference>
<dbReference type="Gene3D" id="2.30.42.10">
    <property type="match status" value="1"/>
</dbReference>
<evidence type="ECO:0000313" key="5">
    <source>
        <dbReference type="EMBL" id="CAK9054697.1"/>
    </source>
</evidence>
<protein>
    <recommendedName>
        <fullName evidence="4">PDZ domain-containing protein</fullName>
    </recommendedName>
</protein>
<dbReference type="InterPro" id="IPR009003">
    <property type="entry name" value="Peptidase_S1_PA"/>
</dbReference>
<dbReference type="InterPro" id="IPR036034">
    <property type="entry name" value="PDZ_sf"/>
</dbReference>
<keyword evidence="2" id="KW-0645">Protease</keyword>
<dbReference type="PANTHER" id="PTHR43343">
    <property type="entry name" value="PEPTIDASE S12"/>
    <property type="match status" value="1"/>
</dbReference>
<evidence type="ECO:0000259" key="4">
    <source>
        <dbReference type="Pfam" id="PF13180"/>
    </source>
</evidence>
<dbReference type="PANTHER" id="PTHR43343:SF3">
    <property type="entry name" value="PROTEASE DO-LIKE 8, CHLOROPLASTIC"/>
    <property type="match status" value="1"/>
</dbReference>
<dbReference type="InterPro" id="IPR051201">
    <property type="entry name" value="Chloro_Bact_Ser_Proteases"/>
</dbReference>
<accession>A0ABP0MV26</accession>
<reference evidence="5 6" key="1">
    <citation type="submission" date="2024-02" db="EMBL/GenBank/DDBJ databases">
        <authorList>
            <person name="Chen Y."/>
            <person name="Shah S."/>
            <person name="Dougan E. K."/>
            <person name="Thang M."/>
            <person name="Chan C."/>
        </authorList>
    </citation>
    <scope>NUCLEOTIDE SEQUENCE [LARGE SCALE GENOMIC DNA]</scope>
</reference>
<feature type="domain" description="PDZ" evidence="4">
    <location>
        <begin position="182"/>
        <end position="247"/>
    </location>
</feature>
<dbReference type="Pfam" id="PF13180">
    <property type="entry name" value="PDZ_2"/>
    <property type="match status" value="1"/>
</dbReference>
<proteinExistence type="inferred from homology"/>
<dbReference type="SUPFAM" id="SSF50156">
    <property type="entry name" value="PDZ domain-like"/>
    <property type="match status" value="1"/>
</dbReference>
<keyword evidence="6" id="KW-1185">Reference proteome</keyword>
<evidence type="ECO:0000256" key="1">
    <source>
        <dbReference type="ARBA" id="ARBA00010541"/>
    </source>
</evidence>
<dbReference type="Gene3D" id="2.40.10.120">
    <property type="match status" value="1"/>
</dbReference>